<accession>A0A521DNR8</accession>
<reference evidence="1 2" key="1">
    <citation type="submission" date="2017-05" db="EMBL/GenBank/DDBJ databases">
        <authorList>
            <person name="Varghese N."/>
            <person name="Submissions S."/>
        </authorList>
    </citation>
    <scope>NUCLEOTIDE SEQUENCE [LARGE SCALE GENOMIC DNA]</scope>
    <source>
        <strain evidence="1 2">DSM 19036</strain>
    </source>
</reference>
<evidence type="ECO:0008006" key="3">
    <source>
        <dbReference type="Google" id="ProtNLM"/>
    </source>
</evidence>
<dbReference type="EMBL" id="FXTN01000006">
    <property type="protein sequence ID" value="SMO73369.1"/>
    <property type="molecule type" value="Genomic_DNA"/>
</dbReference>
<keyword evidence="2" id="KW-1185">Reference proteome</keyword>
<organism evidence="1 2">
    <name type="scientific">Pedobacter westerhofensis</name>
    <dbReference type="NCBI Taxonomy" id="425512"/>
    <lineage>
        <taxon>Bacteria</taxon>
        <taxon>Pseudomonadati</taxon>
        <taxon>Bacteroidota</taxon>
        <taxon>Sphingobacteriia</taxon>
        <taxon>Sphingobacteriales</taxon>
        <taxon>Sphingobacteriaceae</taxon>
        <taxon>Pedobacter</taxon>
    </lineage>
</organism>
<proteinExistence type="predicted"/>
<dbReference type="Proteomes" id="UP000320300">
    <property type="component" value="Unassembled WGS sequence"/>
</dbReference>
<evidence type="ECO:0000313" key="1">
    <source>
        <dbReference type="EMBL" id="SMO73369.1"/>
    </source>
</evidence>
<dbReference type="OrthoDB" id="5187906at2"/>
<dbReference type="AlphaFoldDB" id="A0A521DNR8"/>
<name>A0A521DNR8_9SPHI</name>
<evidence type="ECO:0000313" key="2">
    <source>
        <dbReference type="Proteomes" id="UP000320300"/>
    </source>
</evidence>
<sequence length="131" mass="15349">MIETTAPRHCKQCEKHLLGRSDQIFCNDTCRNTFNKQNTRQQKVAPHPHQKAIFKIIQHNYEILIRLSKTEISIFKEVPIAKDRLGADFNPNYFTSTVTNKKGTWSVCFDRGWLETEHTYIIHDFPEKASI</sequence>
<gene>
    <name evidence="1" type="ORF">SAMN06265348_10649</name>
</gene>
<dbReference type="RefSeq" id="WP_142528569.1">
    <property type="nucleotide sequence ID" value="NZ_CBCSJO010000006.1"/>
</dbReference>
<protein>
    <recommendedName>
        <fullName evidence="3">DUF2116 family Zn-ribbon domain-containing protein</fullName>
    </recommendedName>
</protein>